<dbReference type="PANTHER" id="PTHR12975">
    <property type="entry name" value="TRANSPORT PROTEIN TRAPP"/>
    <property type="match status" value="1"/>
</dbReference>
<dbReference type="Pfam" id="PF12739">
    <property type="entry name" value="TRAPPC-Trs85"/>
    <property type="match status" value="1"/>
</dbReference>
<accession>A0A9P5UDD8</accession>
<dbReference type="GO" id="GO:1990072">
    <property type="term" value="C:TRAPPIII protein complex"/>
    <property type="evidence" value="ECO:0007669"/>
    <property type="project" value="TreeGrafter"/>
</dbReference>
<protein>
    <submittedName>
        <fullName evidence="4">ER-golgi trafficking TRAPP I complex 85 kDa subunit-domain-containing protein</fullName>
    </submittedName>
</protein>
<feature type="compositionally biased region" description="Low complexity" evidence="1">
    <location>
        <begin position="320"/>
        <end position="334"/>
    </location>
</feature>
<dbReference type="InterPro" id="IPR024420">
    <property type="entry name" value="TRAPP_III_complex_Trs85"/>
</dbReference>
<dbReference type="EMBL" id="JADNRY010000007">
    <property type="protein sequence ID" value="KAF9076140.1"/>
    <property type="molecule type" value="Genomic_DNA"/>
</dbReference>
<dbReference type="Proteomes" id="UP000772434">
    <property type="component" value="Unassembled WGS sequence"/>
</dbReference>
<comment type="caution">
    <text evidence="4">The sequence shown here is derived from an EMBL/GenBank/DDBJ whole genome shotgun (WGS) entry which is preliminary data.</text>
</comment>
<dbReference type="Pfam" id="PF24545">
    <property type="entry name" value="Ig_TPPC8_1st"/>
    <property type="match status" value="1"/>
</dbReference>
<dbReference type="InterPro" id="IPR058541">
    <property type="entry name" value="Ig_TPPC8_1st"/>
</dbReference>
<evidence type="ECO:0000256" key="1">
    <source>
        <dbReference type="SAM" id="MobiDB-lite"/>
    </source>
</evidence>
<reference evidence="4" key="1">
    <citation type="submission" date="2020-11" db="EMBL/GenBank/DDBJ databases">
        <authorList>
            <consortium name="DOE Joint Genome Institute"/>
            <person name="Ahrendt S."/>
            <person name="Riley R."/>
            <person name="Andreopoulos W."/>
            <person name="Labutti K."/>
            <person name="Pangilinan J."/>
            <person name="Ruiz-Duenas F.J."/>
            <person name="Barrasa J.M."/>
            <person name="Sanchez-Garcia M."/>
            <person name="Camarero S."/>
            <person name="Miyauchi S."/>
            <person name="Serrano A."/>
            <person name="Linde D."/>
            <person name="Babiker R."/>
            <person name="Drula E."/>
            <person name="Ayuso-Fernandez I."/>
            <person name="Pacheco R."/>
            <person name="Padilla G."/>
            <person name="Ferreira P."/>
            <person name="Barriuso J."/>
            <person name="Kellner H."/>
            <person name="Castanera R."/>
            <person name="Alfaro M."/>
            <person name="Ramirez L."/>
            <person name="Pisabarro A.G."/>
            <person name="Kuo A."/>
            <person name="Tritt A."/>
            <person name="Lipzen A."/>
            <person name="He G."/>
            <person name="Yan M."/>
            <person name="Ng V."/>
            <person name="Cullen D."/>
            <person name="Martin F."/>
            <person name="Rosso M.-N."/>
            <person name="Henrissat B."/>
            <person name="Hibbett D."/>
            <person name="Martinez A.T."/>
            <person name="Grigoriev I.V."/>
        </authorList>
    </citation>
    <scope>NUCLEOTIDE SEQUENCE</scope>
    <source>
        <strain evidence="4">AH 40177</strain>
    </source>
</reference>
<feature type="domain" description="TPPC8 first Ig-like" evidence="3">
    <location>
        <begin position="671"/>
        <end position="807"/>
    </location>
</feature>
<keyword evidence="5" id="KW-1185">Reference proteome</keyword>
<organism evidence="4 5">
    <name type="scientific">Rhodocollybia butyracea</name>
    <dbReference type="NCBI Taxonomy" id="206335"/>
    <lineage>
        <taxon>Eukaryota</taxon>
        <taxon>Fungi</taxon>
        <taxon>Dikarya</taxon>
        <taxon>Basidiomycota</taxon>
        <taxon>Agaricomycotina</taxon>
        <taxon>Agaricomycetes</taxon>
        <taxon>Agaricomycetidae</taxon>
        <taxon>Agaricales</taxon>
        <taxon>Marasmiineae</taxon>
        <taxon>Omphalotaceae</taxon>
        <taxon>Rhodocollybia</taxon>
    </lineage>
</organism>
<feature type="region of interest" description="Disordered" evidence="1">
    <location>
        <begin position="303"/>
        <end position="334"/>
    </location>
</feature>
<name>A0A9P5UDD8_9AGAR</name>
<sequence>MAPPLPSSLSPHICILSSPDLKELLTASSLPQLPEILQSFSPLPQVNTRTTSLTSIPHKAFSLRFSDLIEIEASCLEDEEQRAVRTVDWIGSRIGARCAQWVEDIEKMAGKQSVRLPWWDELKRCVEGDHVPSKAETWNHPAAIILAVSTNTPNPLQAISNLHSRAIELPSWVDPVYLRYTLIVHPKESALSDEESSALFNAVKKQYGLHSYLLPLDMPNPPPAPVPVPTPKPRLPLAGSDSMEASLVTNTLRMNEKDIQQTAKFTREFLVMSLIPWMEKCVLDWNESFVSTRRLPSRLFSSTRRLFGTPSPSPTPPPNHRSTPSRASTYTAPATTTAAAAAATQAAPGGLPQQRRLAEFATILGDFKLAVTVWEALSKEGKGGSDILPLLLSPSPAIPLHVSNALNAMFTQSTAPMAQMQLRALLCAIRWEIGIDPSDFASEMLGGERWLVWAAGSAEEPPSALLLAHAAFISSKKQAFRRAGFWYLLAANRLEKCGIKPLTMYFLRKAHDLYRNRPKKELSPSFWDAEGKQFSDSHEFDAIIPGIQHPLGRLLYTTGNVKEAVEIFLSLLKGSASSISTSAIGNGGYETETDEVYLEDFRVAFEHLKTNLTNLEQLKDITIPFSFCVPRQTQLRFLNNDDGGEFSGWDKCEEAWSRFSRSHGLNSHLATESKAYVNEPFWIDLALKNPLDVDVTLTDLTVTVQESNENDPSSSKSFLDVEIVKSVSIGPRETRTIPISVKATRPTALTITHITYTFLSLLPSIESLAVRGQRLHSTAVQRQTPTYAPDIVMKVAVAEAGCRLLANFSEDKQLVLNQGEVISTKLWLSNTGVEPIAEVWLVVGSDNLWLNKDEAVPSDLPTSETIHSSNSLKPQEPFSISLGSSSLMPGQSLEVPVTLHALDLGPREIRYLLLYRENKDAPFKQVRKVRSCQVLPLFRIAIFATPSSKIEEMFLVDLELQNNCTSAVQITRISTISPRWTCNSLVDGTSGPVFPSQSSRFVLGVNPWVNPSGCEETLDYVVRQLEDVVRGRAIGSSEPPPLDLCCSHVFQTQQSDDFEIQSFIHSGKRHTATESLVSIYPHIPPHTHHHIFPLFNPAALDILVFWEIPSENRKGNQLVSALHLGATHSPLQEIIEGAENAKSTRSMYAQTRREKEEVLQAIRNSEWNMEMNPLYVFVRTASGFNHDFTKGPCCVRVNFTVRNFSTTMKSRFILKLNGDASDSSSSSTIQPVVYCGRLTFRGTLEQTMHTTFSVTAWVGRPGTYALGAWQIETEVLEGVPKEQVRHRYLQQASLDDNPFINVCHVDS</sequence>
<evidence type="ECO:0000313" key="5">
    <source>
        <dbReference type="Proteomes" id="UP000772434"/>
    </source>
</evidence>
<gene>
    <name evidence="4" type="ORF">BDP27DRAFT_1211125</name>
</gene>
<evidence type="ECO:0000259" key="2">
    <source>
        <dbReference type="Pfam" id="PF24542"/>
    </source>
</evidence>
<dbReference type="PANTHER" id="PTHR12975:SF6">
    <property type="entry name" value="TRAFFICKING PROTEIN PARTICLE COMPLEX SUBUNIT 8"/>
    <property type="match status" value="1"/>
</dbReference>
<proteinExistence type="predicted"/>
<dbReference type="Pfam" id="PF24542">
    <property type="entry name" value="Ig_TPPC8_C"/>
    <property type="match status" value="1"/>
</dbReference>
<feature type="domain" description="TPPC8 C-terminal Ig-like" evidence="2">
    <location>
        <begin position="1182"/>
        <end position="1272"/>
    </location>
</feature>
<dbReference type="OrthoDB" id="203724at2759"/>
<evidence type="ECO:0000259" key="3">
    <source>
        <dbReference type="Pfam" id="PF24545"/>
    </source>
</evidence>
<dbReference type="InterPro" id="IPR057651">
    <property type="entry name" value="Ig_TPPC8_C"/>
</dbReference>
<evidence type="ECO:0000313" key="4">
    <source>
        <dbReference type="EMBL" id="KAF9076140.1"/>
    </source>
</evidence>